<dbReference type="Proteomes" id="UP000177383">
    <property type="component" value="Unassembled WGS sequence"/>
</dbReference>
<feature type="binding site" evidence="3">
    <location>
        <position position="107"/>
    </location>
    <ligand>
        <name>a divalent metal cation</name>
        <dbReference type="ChEBI" id="CHEBI:60240"/>
        <label>1</label>
    </ligand>
</feature>
<evidence type="ECO:0000256" key="3">
    <source>
        <dbReference type="PIRSR" id="PIRSR602678-1"/>
    </source>
</evidence>
<accession>A0A1F5ZQZ0</accession>
<feature type="binding site" evidence="3">
    <location>
        <position position="227"/>
    </location>
    <ligand>
        <name>a divalent metal cation</name>
        <dbReference type="ChEBI" id="CHEBI:60240"/>
        <label>1</label>
    </ligand>
</feature>
<dbReference type="AlphaFoldDB" id="A0A1F5ZQZ0"/>
<dbReference type="InterPro" id="IPR002678">
    <property type="entry name" value="DUF34/NIF3"/>
</dbReference>
<dbReference type="STRING" id="1798375.A2773_04030"/>
<feature type="binding site" evidence="3">
    <location>
        <position position="71"/>
    </location>
    <ligand>
        <name>a divalent metal cation</name>
        <dbReference type="ChEBI" id="CHEBI:60240"/>
        <label>1</label>
    </ligand>
</feature>
<dbReference type="GO" id="GO:0046872">
    <property type="term" value="F:metal ion binding"/>
    <property type="evidence" value="ECO:0007669"/>
    <property type="project" value="UniProtKB-KW"/>
</dbReference>
<evidence type="ECO:0000313" key="4">
    <source>
        <dbReference type="EMBL" id="OGG14755.1"/>
    </source>
</evidence>
<protein>
    <submittedName>
        <fullName evidence="4">Nif3-like dinuclear metal center hexameric protein</fullName>
    </submittedName>
</protein>
<keyword evidence="2 3" id="KW-0479">Metal-binding</keyword>
<dbReference type="PANTHER" id="PTHR13799">
    <property type="entry name" value="NGG1 INTERACTING FACTOR 3"/>
    <property type="match status" value="1"/>
</dbReference>
<evidence type="ECO:0000256" key="1">
    <source>
        <dbReference type="ARBA" id="ARBA00006964"/>
    </source>
</evidence>
<dbReference type="NCBIfam" id="TIGR00486">
    <property type="entry name" value="YbgI_SA1388"/>
    <property type="match status" value="1"/>
</dbReference>
<dbReference type="PANTHER" id="PTHR13799:SF14">
    <property type="entry name" value="GTP CYCLOHYDROLASE 1 TYPE 2 HOMOLOG"/>
    <property type="match status" value="1"/>
</dbReference>
<dbReference type="InterPro" id="IPR036069">
    <property type="entry name" value="DUF34/NIF3_sf"/>
</dbReference>
<evidence type="ECO:0000256" key="2">
    <source>
        <dbReference type="ARBA" id="ARBA00022723"/>
    </source>
</evidence>
<feature type="binding site" evidence="3">
    <location>
        <position position="70"/>
    </location>
    <ligand>
        <name>a divalent metal cation</name>
        <dbReference type="ChEBI" id="CHEBI:60240"/>
        <label>1</label>
    </ligand>
</feature>
<name>A0A1F5ZQZ0_9BACT</name>
<feature type="binding site" evidence="3">
    <location>
        <position position="231"/>
    </location>
    <ligand>
        <name>a divalent metal cation</name>
        <dbReference type="ChEBI" id="CHEBI:60240"/>
        <label>1</label>
    </ligand>
</feature>
<dbReference type="GO" id="GO:0005737">
    <property type="term" value="C:cytoplasm"/>
    <property type="evidence" value="ECO:0007669"/>
    <property type="project" value="TreeGrafter"/>
</dbReference>
<organism evidence="4 5">
    <name type="scientific">Candidatus Gottesmanbacteria bacterium RIFCSPHIGHO2_01_FULL_39_10</name>
    <dbReference type="NCBI Taxonomy" id="1798375"/>
    <lineage>
        <taxon>Bacteria</taxon>
        <taxon>Candidatus Gottesmaniibacteriota</taxon>
    </lineage>
</organism>
<dbReference type="SUPFAM" id="SSF102705">
    <property type="entry name" value="NIF3 (NGG1p interacting factor 3)-like"/>
    <property type="match status" value="1"/>
</dbReference>
<reference evidence="4 5" key="1">
    <citation type="journal article" date="2016" name="Nat. Commun.">
        <title>Thousands of microbial genomes shed light on interconnected biogeochemical processes in an aquifer system.</title>
        <authorList>
            <person name="Anantharaman K."/>
            <person name="Brown C.T."/>
            <person name="Hug L.A."/>
            <person name="Sharon I."/>
            <person name="Castelle C.J."/>
            <person name="Probst A.J."/>
            <person name="Thomas B.C."/>
            <person name="Singh A."/>
            <person name="Wilkins M.J."/>
            <person name="Karaoz U."/>
            <person name="Brodie E.L."/>
            <person name="Williams K.H."/>
            <person name="Hubbard S.S."/>
            <person name="Banfield J.F."/>
        </authorList>
    </citation>
    <scope>NUCLEOTIDE SEQUENCE [LARGE SCALE GENOMIC DNA]</scope>
</reference>
<dbReference type="Pfam" id="PF01784">
    <property type="entry name" value="DUF34_NIF3"/>
    <property type="match status" value="1"/>
</dbReference>
<comment type="similarity">
    <text evidence="1">Belongs to the GTP cyclohydrolase I type 2/NIF3 family.</text>
</comment>
<evidence type="ECO:0000313" key="5">
    <source>
        <dbReference type="Proteomes" id="UP000177383"/>
    </source>
</evidence>
<sequence>MIYLTDLTKYLDDYLHFDQNLAVAKIDPYMTNGLIVRGNEEVKKIGFAVSASLTLFQKAKESTCEAVIVHHSFNYPPYNRYDSIFQNRISYLFKNNISLFGYHFLLDAHPEVGNNYQILIALGAKPIKPYFHRGNPWGWIGEFDKSQDFQKIVNDFKKYSSKRSIVYDTGPEKVKRVAVVSGKGAPLPGDMQALIDQKIDLFITGEVHEWNREHFREADINFIAAGHYATEKFGIQALMARVQAKFKDIDVVWLELLNEV</sequence>
<dbReference type="Gene3D" id="3.40.1390.30">
    <property type="entry name" value="NIF3 (NGG1p interacting factor 3)-like"/>
    <property type="match status" value="2"/>
</dbReference>
<comment type="caution">
    <text evidence="4">The sequence shown here is derived from an EMBL/GenBank/DDBJ whole genome shotgun (WGS) entry which is preliminary data.</text>
</comment>
<dbReference type="EMBL" id="MFJE01000012">
    <property type="protein sequence ID" value="OGG14755.1"/>
    <property type="molecule type" value="Genomic_DNA"/>
</dbReference>
<proteinExistence type="inferred from homology"/>
<gene>
    <name evidence="4" type="ORF">A2773_04030</name>
</gene>